<feature type="region of interest" description="Disordered" evidence="1">
    <location>
        <begin position="71"/>
        <end position="96"/>
    </location>
</feature>
<gene>
    <name evidence="2" type="ORF">HAX54_038377</name>
</gene>
<reference evidence="2 3" key="1">
    <citation type="journal article" date="2021" name="BMC Genomics">
        <title>Datura genome reveals duplications of psychoactive alkaloid biosynthetic genes and high mutation rate following tissue culture.</title>
        <authorList>
            <person name="Rajewski A."/>
            <person name="Carter-House D."/>
            <person name="Stajich J."/>
            <person name="Litt A."/>
        </authorList>
    </citation>
    <scope>NUCLEOTIDE SEQUENCE [LARGE SCALE GENOMIC DNA]</scope>
    <source>
        <strain evidence="2">AR-01</strain>
    </source>
</reference>
<comment type="caution">
    <text evidence="2">The sequence shown here is derived from an EMBL/GenBank/DDBJ whole genome shotgun (WGS) entry which is preliminary data.</text>
</comment>
<organism evidence="2 3">
    <name type="scientific">Datura stramonium</name>
    <name type="common">Jimsonweed</name>
    <name type="synonym">Common thornapple</name>
    <dbReference type="NCBI Taxonomy" id="4076"/>
    <lineage>
        <taxon>Eukaryota</taxon>
        <taxon>Viridiplantae</taxon>
        <taxon>Streptophyta</taxon>
        <taxon>Embryophyta</taxon>
        <taxon>Tracheophyta</taxon>
        <taxon>Spermatophyta</taxon>
        <taxon>Magnoliopsida</taxon>
        <taxon>eudicotyledons</taxon>
        <taxon>Gunneridae</taxon>
        <taxon>Pentapetalae</taxon>
        <taxon>asterids</taxon>
        <taxon>lamiids</taxon>
        <taxon>Solanales</taxon>
        <taxon>Solanaceae</taxon>
        <taxon>Solanoideae</taxon>
        <taxon>Datureae</taxon>
        <taxon>Datura</taxon>
    </lineage>
</organism>
<keyword evidence="3" id="KW-1185">Reference proteome</keyword>
<proteinExistence type="predicted"/>
<protein>
    <submittedName>
        <fullName evidence="2">Uncharacterized protein</fullName>
    </submittedName>
</protein>
<dbReference type="EMBL" id="JACEIK010000523">
    <property type="protein sequence ID" value="MCD7458490.1"/>
    <property type="molecule type" value="Genomic_DNA"/>
</dbReference>
<evidence type="ECO:0000313" key="3">
    <source>
        <dbReference type="Proteomes" id="UP000823775"/>
    </source>
</evidence>
<sequence>MKKGLEEEVDSRVEELVSFVMSARYHDIENSMICSKEYITIEQVQLTLKYSCNVQRHFEGDKDVQASGLFVRGRTSQQERSKSKHRLKSCVNKKNA</sequence>
<dbReference type="Proteomes" id="UP000823775">
    <property type="component" value="Unassembled WGS sequence"/>
</dbReference>
<evidence type="ECO:0000256" key="1">
    <source>
        <dbReference type="SAM" id="MobiDB-lite"/>
    </source>
</evidence>
<name>A0ABS8SI54_DATST</name>
<evidence type="ECO:0000313" key="2">
    <source>
        <dbReference type="EMBL" id="MCD7458490.1"/>
    </source>
</evidence>
<accession>A0ABS8SI54</accession>